<dbReference type="EMBL" id="JABVCQ010000011">
    <property type="protein sequence ID" value="MBB1125930.1"/>
    <property type="molecule type" value="Genomic_DNA"/>
</dbReference>
<gene>
    <name evidence="1" type="ORF">HUK38_06750</name>
</gene>
<dbReference type="RefSeq" id="WP_182583556.1">
    <property type="nucleotide sequence ID" value="NZ_JABVCQ010000011.1"/>
</dbReference>
<dbReference type="Gene3D" id="1.10.287.950">
    <property type="entry name" value="Methyl-accepting chemotaxis protein"/>
    <property type="match status" value="1"/>
</dbReference>
<evidence type="ECO:0008006" key="3">
    <source>
        <dbReference type="Google" id="ProtNLM"/>
    </source>
</evidence>
<name>A0A839HCR1_9GAMM</name>
<reference evidence="1 2" key="1">
    <citation type="journal article" date="2020" name="Arch. Microbiol.">
        <title>The genome sequence of the giant phototrophic gammaproteobacterium Thiospirillum jenense gives insight into its physiological properties and phylogenetic relationships.</title>
        <authorList>
            <person name="Imhoff J.F."/>
            <person name="Meyer T.E."/>
            <person name="Kyndt J.A."/>
        </authorList>
    </citation>
    <scope>NUCLEOTIDE SEQUENCE [LARGE SCALE GENOMIC DNA]</scope>
    <source>
        <strain evidence="1 2">DSM 216</strain>
    </source>
</reference>
<proteinExistence type="predicted"/>
<accession>A0A839HCR1</accession>
<dbReference type="AlphaFoldDB" id="A0A839HCR1"/>
<keyword evidence="2" id="KW-1185">Reference proteome</keyword>
<dbReference type="PANTHER" id="PTHR38753:SF1">
    <property type="entry name" value="SLR1441 PROTEIN"/>
    <property type="match status" value="1"/>
</dbReference>
<evidence type="ECO:0000313" key="2">
    <source>
        <dbReference type="Proteomes" id="UP000548632"/>
    </source>
</evidence>
<sequence length="237" mass="27101">MSTTYEEILNLFRETDRKFQETDRKFQELAASHKETDHTLQELAASHKETDRTLQELAASHKETDRILQELAASHKETERFLNESAQRMEKKTKALEELFVGQWGKLMESLVEGDLVALLRQRDILIADTSTRLKGRTPNGGNYEFDILAHNGDEVVVVEVKTTLRPKDVTHFIAKLDCIKEWVPRYANNRMYGAVAWLTANAGAEEMAIKRGLLSIRATGNSASIQNPIEFMPRQW</sequence>
<organism evidence="1 2">
    <name type="scientific">Thiospirillum jenense</name>
    <dbReference type="NCBI Taxonomy" id="1653858"/>
    <lineage>
        <taxon>Bacteria</taxon>
        <taxon>Pseudomonadati</taxon>
        <taxon>Pseudomonadota</taxon>
        <taxon>Gammaproteobacteria</taxon>
        <taxon>Chromatiales</taxon>
        <taxon>Chromatiaceae</taxon>
        <taxon>Thiospirillum</taxon>
    </lineage>
</organism>
<comment type="caution">
    <text evidence="1">The sequence shown here is derived from an EMBL/GenBank/DDBJ whole genome shotgun (WGS) entry which is preliminary data.</text>
</comment>
<evidence type="ECO:0000313" key="1">
    <source>
        <dbReference type="EMBL" id="MBB1125930.1"/>
    </source>
</evidence>
<dbReference type="PANTHER" id="PTHR38753">
    <property type="entry name" value="SLR1441 PROTEIN"/>
    <property type="match status" value="1"/>
</dbReference>
<dbReference type="Proteomes" id="UP000548632">
    <property type="component" value="Unassembled WGS sequence"/>
</dbReference>
<dbReference type="InterPro" id="IPR011335">
    <property type="entry name" value="Restrct_endonuc-II-like"/>
</dbReference>
<protein>
    <recommendedName>
        <fullName evidence="3">DUF3782 domain-containing protein</fullName>
    </recommendedName>
</protein>
<dbReference type="SUPFAM" id="SSF52980">
    <property type="entry name" value="Restriction endonuclease-like"/>
    <property type="match status" value="1"/>
</dbReference>